<evidence type="ECO:0000313" key="3">
    <source>
        <dbReference type="Proteomes" id="UP001152795"/>
    </source>
</evidence>
<dbReference type="PANTHER" id="PTHR22954">
    <property type="entry name" value="RETROVIRAL PROTEASE-RELATED"/>
    <property type="match status" value="1"/>
</dbReference>
<keyword evidence="3" id="KW-1185">Reference proteome</keyword>
<gene>
    <name evidence="2" type="ORF">PACLA_8A023776</name>
</gene>
<sequence>MDDLTKKKRVGGGHGASASKLVAKIMEAIPKASTESPEKDLVWLRQSQITLRDNKMLKELDEQVIDIFIASKDEDVDEQLGKEIEDSGEAIAELEKTLLQLDDALGKLGGQSLPLLTPTNLTSAEGNLDQSHVSISSAGKIIRAKLPKLRLRNFGGKICEWPEFWDGFSSSIDNNDQLSDVDKFAYLRGYLEEPAKSTIAGLSLTGANYKCAVELLKKRFEKKSAVQRAHVNELIQLPAVYKERDTQRLRKLYDSCEANNRALKALGVNEDSYSAIVFPTIMERLPEQFRLTITRGQNFLEWSMEEMLNAFEKEHELREAHNAVGTNSDREQERHERNSGDIKKYGQHHHGTTAALLANERRGNCAFCLKNHNNEDCEGVKDPRTRKSLACKYGRCFLYYYCLY</sequence>
<proteinExistence type="predicted"/>
<dbReference type="OrthoDB" id="5978872at2759"/>
<comment type="caution">
    <text evidence="2">The sequence shown here is derived from an EMBL/GenBank/DDBJ whole genome shotgun (WGS) entry which is preliminary data.</text>
</comment>
<evidence type="ECO:0000313" key="2">
    <source>
        <dbReference type="EMBL" id="CAB4031031.1"/>
    </source>
</evidence>
<organism evidence="2 3">
    <name type="scientific">Paramuricea clavata</name>
    <name type="common">Red gorgonian</name>
    <name type="synonym">Violescent sea-whip</name>
    <dbReference type="NCBI Taxonomy" id="317549"/>
    <lineage>
        <taxon>Eukaryota</taxon>
        <taxon>Metazoa</taxon>
        <taxon>Cnidaria</taxon>
        <taxon>Anthozoa</taxon>
        <taxon>Octocorallia</taxon>
        <taxon>Malacalcyonacea</taxon>
        <taxon>Plexauridae</taxon>
        <taxon>Paramuricea</taxon>
    </lineage>
</organism>
<dbReference type="AlphaFoldDB" id="A0A7D9JK91"/>
<name>A0A7D9JK91_PARCT</name>
<dbReference type="Pfam" id="PF03564">
    <property type="entry name" value="DUF1759"/>
    <property type="match status" value="1"/>
</dbReference>
<dbReference type="PANTHER" id="PTHR22954:SF3">
    <property type="entry name" value="PROTEIN CBG08539"/>
    <property type="match status" value="1"/>
</dbReference>
<dbReference type="EMBL" id="CACRXK020017310">
    <property type="protein sequence ID" value="CAB4031031.1"/>
    <property type="molecule type" value="Genomic_DNA"/>
</dbReference>
<accession>A0A7D9JK91</accession>
<protein>
    <submittedName>
        <fullName evidence="2">Uncharacterized protein</fullName>
    </submittedName>
</protein>
<dbReference type="InterPro" id="IPR005312">
    <property type="entry name" value="DUF1759"/>
</dbReference>
<feature type="region of interest" description="Disordered" evidence="1">
    <location>
        <begin position="323"/>
        <end position="348"/>
    </location>
</feature>
<feature type="compositionally biased region" description="Basic and acidic residues" evidence="1">
    <location>
        <begin position="328"/>
        <end position="344"/>
    </location>
</feature>
<dbReference type="Proteomes" id="UP001152795">
    <property type="component" value="Unassembled WGS sequence"/>
</dbReference>
<evidence type="ECO:0000256" key="1">
    <source>
        <dbReference type="SAM" id="MobiDB-lite"/>
    </source>
</evidence>
<reference evidence="2" key="1">
    <citation type="submission" date="2020-04" db="EMBL/GenBank/DDBJ databases">
        <authorList>
            <person name="Alioto T."/>
            <person name="Alioto T."/>
            <person name="Gomez Garrido J."/>
        </authorList>
    </citation>
    <scope>NUCLEOTIDE SEQUENCE</scope>
    <source>
        <strain evidence="2">A484AB</strain>
    </source>
</reference>